<evidence type="ECO:0000256" key="2">
    <source>
        <dbReference type="ARBA" id="ARBA00022490"/>
    </source>
</evidence>
<evidence type="ECO:0000256" key="3">
    <source>
        <dbReference type="ARBA" id="ARBA00022553"/>
    </source>
</evidence>
<dbReference type="PANTHER" id="PTHR48111:SF4">
    <property type="entry name" value="DNA-BINDING DUAL TRANSCRIPTIONAL REGULATOR OMPR"/>
    <property type="match status" value="1"/>
</dbReference>
<dbReference type="GO" id="GO:0032993">
    <property type="term" value="C:protein-DNA complex"/>
    <property type="evidence" value="ECO:0007669"/>
    <property type="project" value="TreeGrafter"/>
</dbReference>
<dbReference type="PROSITE" id="PS51755">
    <property type="entry name" value="OMPR_PHOB"/>
    <property type="match status" value="1"/>
</dbReference>
<proteinExistence type="predicted"/>
<dbReference type="Gene3D" id="3.40.50.2300">
    <property type="match status" value="1"/>
</dbReference>
<dbReference type="SMART" id="SM00448">
    <property type="entry name" value="REC"/>
    <property type="match status" value="1"/>
</dbReference>
<comment type="caution">
    <text evidence="14">The sequence shown here is derived from an EMBL/GenBank/DDBJ whole genome shotgun (WGS) entry which is preliminary data.</text>
</comment>
<evidence type="ECO:0000259" key="12">
    <source>
        <dbReference type="PROSITE" id="PS50110"/>
    </source>
</evidence>
<accession>A0A562STZ0</accession>
<dbReference type="GO" id="GO:0005829">
    <property type="term" value="C:cytosol"/>
    <property type="evidence" value="ECO:0007669"/>
    <property type="project" value="TreeGrafter"/>
</dbReference>
<evidence type="ECO:0000259" key="13">
    <source>
        <dbReference type="PROSITE" id="PS51755"/>
    </source>
</evidence>
<evidence type="ECO:0000256" key="6">
    <source>
        <dbReference type="ARBA" id="ARBA00023125"/>
    </source>
</evidence>
<keyword evidence="5" id="KW-0805">Transcription regulation</keyword>
<feature type="DNA-binding region" description="OmpR/PhoB-type" evidence="11">
    <location>
        <begin position="190"/>
        <end position="290"/>
    </location>
</feature>
<dbReference type="CDD" id="cd00383">
    <property type="entry name" value="trans_reg_C"/>
    <property type="match status" value="1"/>
</dbReference>
<evidence type="ECO:0000256" key="5">
    <source>
        <dbReference type="ARBA" id="ARBA00023015"/>
    </source>
</evidence>
<dbReference type="InterPro" id="IPR036388">
    <property type="entry name" value="WH-like_DNA-bd_sf"/>
</dbReference>
<keyword evidence="4" id="KW-0902">Two-component regulatory system</keyword>
<feature type="modified residue" description="4-aspartylphosphate" evidence="10">
    <location>
        <position position="115"/>
    </location>
</feature>
<protein>
    <recommendedName>
        <fullName evidence="9">Regulatory protein VirG</fullName>
    </recommendedName>
</protein>
<keyword evidence="7" id="KW-0010">Activator</keyword>
<reference evidence="14 15" key="1">
    <citation type="submission" date="2019-07" db="EMBL/GenBank/DDBJ databases">
        <title>Genomic Encyclopedia of Archaeal and Bacterial Type Strains, Phase II (KMG-II): from individual species to whole genera.</title>
        <authorList>
            <person name="Goeker M."/>
        </authorList>
    </citation>
    <scope>NUCLEOTIDE SEQUENCE [LARGE SCALE GENOMIC DNA]</scope>
    <source>
        <strain evidence="14 15">ATCC BAA-252</strain>
    </source>
</reference>
<evidence type="ECO:0000256" key="1">
    <source>
        <dbReference type="ARBA" id="ARBA00004496"/>
    </source>
</evidence>
<dbReference type="Proteomes" id="UP000320593">
    <property type="component" value="Unassembled WGS sequence"/>
</dbReference>
<keyword evidence="2" id="KW-0963">Cytoplasm</keyword>
<evidence type="ECO:0000256" key="4">
    <source>
        <dbReference type="ARBA" id="ARBA00023012"/>
    </source>
</evidence>
<dbReference type="InterPro" id="IPR011006">
    <property type="entry name" value="CheY-like_superfamily"/>
</dbReference>
<dbReference type="Gene3D" id="6.10.250.690">
    <property type="match status" value="1"/>
</dbReference>
<keyword evidence="6 11" id="KW-0238">DNA-binding</keyword>
<comment type="subcellular location">
    <subcellularLocation>
        <location evidence="1">Cytoplasm</location>
    </subcellularLocation>
</comment>
<evidence type="ECO:0000256" key="8">
    <source>
        <dbReference type="ARBA" id="ARBA00023163"/>
    </source>
</evidence>
<name>A0A562STZ0_9HYPH</name>
<dbReference type="InterPro" id="IPR039420">
    <property type="entry name" value="WalR-like"/>
</dbReference>
<dbReference type="SUPFAM" id="SSF52172">
    <property type="entry name" value="CheY-like"/>
    <property type="match status" value="1"/>
</dbReference>
<evidence type="ECO:0000256" key="11">
    <source>
        <dbReference type="PROSITE-ProRule" id="PRU01091"/>
    </source>
</evidence>
<evidence type="ECO:0000256" key="10">
    <source>
        <dbReference type="PROSITE-ProRule" id="PRU00169"/>
    </source>
</evidence>
<keyword evidence="8" id="KW-0804">Transcription</keyword>
<dbReference type="Gene3D" id="1.10.10.10">
    <property type="entry name" value="Winged helix-like DNA-binding domain superfamily/Winged helix DNA-binding domain"/>
    <property type="match status" value="1"/>
</dbReference>
<gene>
    <name evidence="14" type="ORF">JM93_03164</name>
</gene>
<dbReference type="Pfam" id="PF00486">
    <property type="entry name" value="Trans_reg_C"/>
    <property type="match status" value="1"/>
</dbReference>
<dbReference type="InterPro" id="IPR001789">
    <property type="entry name" value="Sig_transdc_resp-reg_receiver"/>
</dbReference>
<dbReference type="AlphaFoldDB" id="A0A562STZ0"/>
<dbReference type="EMBL" id="VLLF01000007">
    <property type="protein sequence ID" value="TWI84827.1"/>
    <property type="molecule type" value="Genomic_DNA"/>
</dbReference>
<dbReference type="Pfam" id="PF00072">
    <property type="entry name" value="Response_reg"/>
    <property type="match status" value="1"/>
</dbReference>
<evidence type="ECO:0000256" key="9">
    <source>
        <dbReference type="ARBA" id="ARBA00067337"/>
    </source>
</evidence>
<feature type="domain" description="Response regulatory" evidence="12">
    <location>
        <begin position="66"/>
        <end position="179"/>
    </location>
</feature>
<dbReference type="SMART" id="SM00862">
    <property type="entry name" value="Trans_reg_C"/>
    <property type="match status" value="1"/>
</dbReference>
<dbReference type="GO" id="GO:0006355">
    <property type="term" value="P:regulation of DNA-templated transcription"/>
    <property type="evidence" value="ECO:0007669"/>
    <property type="project" value="InterPro"/>
</dbReference>
<dbReference type="InterPro" id="IPR016032">
    <property type="entry name" value="Sig_transdc_resp-reg_C-effctor"/>
</dbReference>
<evidence type="ECO:0000313" key="15">
    <source>
        <dbReference type="Proteomes" id="UP000320593"/>
    </source>
</evidence>
<feature type="domain" description="OmpR/PhoB-type" evidence="13">
    <location>
        <begin position="190"/>
        <end position="290"/>
    </location>
</feature>
<evidence type="ECO:0000256" key="7">
    <source>
        <dbReference type="ARBA" id="ARBA00023159"/>
    </source>
</evidence>
<dbReference type="SUPFAM" id="SSF46894">
    <property type="entry name" value="C-terminal effector domain of the bipartite response regulators"/>
    <property type="match status" value="1"/>
</dbReference>
<keyword evidence="3 10" id="KW-0597">Phosphoprotein</keyword>
<dbReference type="GO" id="GO:0000156">
    <property type="term" value="F:phosphorelay response regulator activity"/>
    <property type="evidence" value="ECO:0007669"/>
    <property type="project" value="TreeGrafter"/>
</dbReference>
<keyword evidence="15" id="KW-1185">Reference proteome</keyword>
<organism evidence="14 15">
    <name type="scientific">Roseibium hamelinense</name>
    <dbReference type="NCBI Taxonomy" id="150831"/>
    <lineage>
        <taxon>Bacteria</taxon>
        <taxon>Pseudomonadati</taxon>
        <taxon>Pseudomonadota</taxon>
        <taxon>Alphaproteobacteria</taxon>
        <taxon>Hyphomicrobiales</taxon>
        <taxon>Stappiaceae</taxon>
        <taxon>Roseibium</taxon>
    </lineage>
</organism>
<evidence type="ECO:0000313" key="14">
    <source>
        <dbReference type="EMBL" id="TWI84827.1"/>
    </source>
</evidence>
<dbReference type="PANTHER" id="PTHR48111">
    <property type="entry name" value="REGULATOR OF RPOS"/>
    <property type="match status" value="1"/>
</dbReference>
<dbReference type="GO" id="GO:0000976">
    <property type="term" value="F:transcription cis-regulatory region binding"/>
    <property type="evidence" value="ECO:0007669"/>
    <property type="project" value="TreeGrafter"/>
</dbReference>
<sequence>MVLCGIRSLCGRDPTQRVCTAKCSPSLSTRMRRYLSICVKLCSCVIPLALHQRLSHNECMQSDTNKILIVDDDPDIREMLSELLDEEGFQIQSVSDPVLMDAAIDQFVPDLILLDLMLPNENGLALCQRLRTTITTPIIMVTAKASEIDRVVGLEIGADDYITKPFSKRELIARVRAVLRRGTHELPLRKSVLAFKDFVINLEARTLKTRVGDVIPLTSAEFDLLACFVGDPQKVLSRDHLLRTVLRRKSDLFDRSVDTLVSRLRKKIERPEDDEKIIATIRQQGYLFTPKVQPAAQ</sequence>
<dbReference type="FunFam" id="1.10.10.10:FF:000099">
    <property type="entry name" value="Two-component system response regulator TorR"/>
    <property type="match status" value="1"/>
</dbReference>
<dbReference type="InterPro" id="IPR001867">
    <property type="entry name" value="OmpR/PhoB-type_DNA-bd"/>
</dbReference>
<dbReference type="PROSITE" id="PS50110">
    <property type="entry name" value="RESPONSE_REGULATORY"/>
    <property type="match status" value="1"/>
</dbReference>